<keyword evidence="1" id="KW-0472">Membrane</keyword>
<sequence>MPALTLPTLASFAFVIVGQALGLSLLPATRGFTALWPTVICIVSFVLSFAVFARLINNGVELSMLTPIVTITLQLVVLVIGITVYHETASMTKIGLLVGAAAMIGAATQL</sequence>
<evidence type="ECO:0000256" key="1">
    <source>
        <dbReference type="SAM" id="Phobius"/>
    </source>
</evidence>
<feature type="transmembrane region" description="Helical" evidence="1">
    <location>
        <begin position="65"/>
        <end position="85"/>
    </location>
</feature>
<protein>
    <submittedName>
        <fullName evidence="2">Small multidrug resistance pump</fullName>
    </submittedName>
</protein>
<reference evidence="2 3" key="1">
    <citation type="submission" date="2020-08" db="EMBL/GenBank/DDBJ databases">
        <title>Genomic Encyclopedia of Type Strains, Phase IV (KMG-IV): sequencing the most valuable type-strain genomes for metagenomic binning, comparative biology and taxonomic classification.</title>
        <authorList>
            <person name="Goeker M."/>
        </authorList>
    </citation>
    <scope>NUCLEOTIDE SEQUENCE [LARGE SCALE GENOMIC DNA]</scope>
    <source>
        <strain evidence="2 3">DSM 102255</strain>
    </source>
</reference>
<keyword evidence="1" id="KW-0812">Transmembrane</keyword>
<keyword evidence="3" id="KW-1185">Reference proteome</keyword>
<evidence type="ECO:0000313" key="2">
    <source>
        <dbReference type="EMBL" id="MBB6123013.1"/>
    </source>
</evidence>
<dbReference type="Gene3D" id="1.10.3730.20">
    <property type="match status" value="1"/>
</dbReference>
<proteinExistence type="predicted"/>
<dbReference type="AlphaFoldDB" id="A0A841IWI5"/>
<feature type="transmembrane region" description="Helical" evidence="1">
    <location>
        <begin position="32"/>
        <end position="53"/>
    </location>
</feature>
<name>A0A841IWI5_9SPHN</name>
<dbReference type="Proteomes" id="UP000552700">
    <property type="component" value="Unassembled WGS sequence"/>
</dbReference>
<dbReference type="EMBL" id="JACIJP010000001">
    <property type="protein sequence ID" value="MBB6123013.1"/>
    <property type="molecule type" value="Genomic_DNA"/>
</dbReference>
<evidence type="ECO:0000313" key="3">
    <source>
        <dbReference type="Proteomes" id="UP000552700"/>
    </source>
</evidence>
<gene>
    <name evidence="2" type="ORF">FHS92_000720</name>
</gene>
<keyword evidence="1" id="KW-1133">Transmembrane helix</keyword>
<organism evidence="2 3">
    <name type="scientific">Sphingobium subterraneum</name>
    <dbReference type="NCBI Taxonomy" id="627688"/>
    <lineage>
        <taxon>Bacteria</taxon>
        <taxon>Pseudomonadati</taxon>
        <taxon>Pseudomonadota</taxon>
        <taxon>Alphaproteobacteria</taxon>
        <taxon>Sphingomonadales</taxon>
        <taxon>Sphingomonadaceae</taxon>
        <taxon>Sphingobium</taxon>
    </lineage>
</organism>
<dbReference type="RefSeq" id="WP_184077585.1">
    <property type="nucleotide sequence ID" value="NZ_JACIJP010000001.1"/>
</dbReference>
<comment type="caution">
    <text evidence="2">The sequence shown here is derived from an EMBL/GenBank/DDBJ whole genome shotgun (WGS) entry which is preliminary data.</text>
</comment>
<accession>A0A841IWI5</accession>